<proteinExistence type="predicted"/>
<protein>
    <submittedName>
        <fullName evidence="1">Uncharacterized protein</fullName>
    </submittedName>
</protein>
<reference evidence="1" key="1">
    <citation type="submission" date="2020-04" db="EMBL/GenBank/DDBJ databases">
        <authorList>
            <person name="Chiriac C."/>
            <person name="Salcher M."/>
            <person name="Ghai R."/>
            <person name="Kavagutti S V."/>
        </authorList>
    </citation>
    <scope>NUCLEOTIDE SEQUENCE</scope>
</reference>
<evidence type="ECO:0000313" key="1">
    <source>
        <dbReference type="EMBL" id="CAB4124090.1"/>
    </source>
</evidence>
<accession>A0A6J5KV61</accession>
<dbReference type="EMBL" id="LR796178">
    <property type="protein sequence ID" value="CAB4124090.1"/>
    <property type="molecule type" value="Genomic_DNA"/>
</dbReference>
<sequence length="65" mass="7074">MKITVSKNNPIGKVNFAKVAKSGDVGIRDLYDVHAAGQQDGDILIYHSNTSSYYVETLKLDGGIF</sequence>
<gene>
    <name evidence="1" type="ORF">UFOVP49_2</name>
</gene>
<organism evidence="1">
    <name type="scientific">uncultured Caudovirales phage</name>
    <dbReference type="NCBI Taxonomy" id="2100421"/>
    <lineage>
        <taxon>Viruses</taxon>
        <taxon>Duplodnaviria</taxon>
        <taxon>Heunggongvirae</taxon>
        <taxon>Uroviricota</taxon>
        <taxon>Caudoviricetes</taxon>
        <taxon>Peduoviridae</taxon>
        <taxon>Maltschvirus</taxon>
        <taxon>Maltschvirus maltsch</taxon>
    </lineage>
</organism>
<name>A0A6J5KV61_9CAUD</name>